<comment type="catalytic activity">
    <reaction evidence="6">
        <text>D-serine = pyruvate + NH4(+)</text>
        <dbReference type="Rhea" id="RHEA:13977"/>
        <dbReference type="ChEBI" id="CHEBI:15361"/>
        <dbReference type="ChEBI" id="CHEBI:28938"/>
        <dbReference type="ChEBI" id="CHEBI:35247"/>
        <dbReference type="EC" id="4.3.1.18"/>
    </reaction>
</comment>
<comment type="caution">
    <text evidence="15">The sequence shown here is derived from an EMBL/GenBank/DDBJ whole genome shotgun (WGS) entry which is preliminary data.</text>
</comment>
<dbReference type="InterPro" id="IPR036052">
    <property type="entry name" value="TrpB-like_PALP_sf"/>
</dbReference>
<evidence type="ECO:0000313" key="16">
    <source>
        <dbReference type="Proteomes" id="UP001230188"/>
    </source>
</evidence>
<evidence type="ECO:0000256" key="12">
    <source>
        <dbReference type="ARBA" id="ARBA00081060"/>
    </source>
</evidence>
<evidence type="ECO:0000256" key="9">
    <source>
        <dbReference type="ARBA" id="ARBA00066592"/>
    </source>
</evidence>
<evidence type="ECO:0000256" key="8">
    <source>
        <dbReference type="ARBA" id="ARBA00056426"/>
    </source>
</evidence>
<dbReference type="Proteomes" id="UP001230188">
    <property type="component" value="Unassembled WGS sequence"/>
</dbReference>
<dbReference type="FunFam" id="3.40.50.1100:FF:000041">
    <property type="entry name" value="Threonine ammonia-lyase, variant"/>
    <property type="match status" value="1"/>
</dbReference>
<dbReference type="AlphaFoldDB" id="A0AAD7XHX4"/>
<dbReference type="SUPFAM" id="SSF53686">
    <property type="entry name" value="Tryptophan synthase beta subunit-like PLP-dependent enzymes"/>
    <property type="match status" value="1"/>
</dbReference>
<dbReference type="GO" id="GO:0008721">
    <property type="term" value="F:D-serine ammonia-lyase activity"/>
    <property type="evidence" value="ECO:0007669"/>
    <property type="project" value="UniProtKB-EC"/>
</dbReference>
<gene>
    <name evidence="15" type="ORF">CTAYLR_001807</name>
</gene>
<proteinExistence type="inferred from homology"/>
<dbReference type="GO" id="GO:0006565">
    <property type="term" value="P:L-serine catabolic process"/>
    <property type="evidence" value="ECO:0007669"/>
    <property type="project" value="TreeGrafter"/>
</dbReference>
<dbReference type="InterPro" id="IPR001926">
    <property type="entry name" value="TrpB-like_PALP"/>
</dbReference>
<dbReference type="EC" id="5.1.1.18" evidence="9"/>
<name>A0AAD7XHX4_9STRA</name>
<organism evidence="15 16">
    <name type="scientific">Chrysophaeum taylorii</name>
    <dbReference type="NCBI Taxonomy" id="2483200"/>
    <lineage>
        <taxon>Eukaryota</taxon>
        <taxon>Sar</taxon>
        <taxon>Stramenopiles</taxon>
        <taxon>Ochrophyta</taxon>
        <taxon>Pelagophyceae</taxon>
        <taxon>Pelagomonadales</taxon>
        <taxon>Pelagomonadaceae</taxon>
        <taxon>Chrysophaeum</taxon>
    </lineage>
</organism>
<evidence type="ECO:0000256" key="13">
    <source>
        <dbReference type="ARBA" id="ARBA00081761"/>
    </source>
</evidence>
<evidence type="ECO:0000259" key="14">
    <source>
        <dbReference type="Pfam" id="PF00291"/>
    </source>
</evidence>
<dbReference type="EMBL" id="JAQMWT010000531">
    <property type="protein sequence ID" value="KAJ8599983.1"/>
    <property type="molecule type" value="Genomic_DNA"/>
</dbReference>
<evidence type="ECO:0000256" key="3">
    <source>
        <dbReference type="ARBA" id="ARBA00022898"/>
    </source>
</evidence>
<keyword evidence="3" id="KW-0663">Pyridoxal phosphate</keyword>
<dbReference type="InterPro" id="IPR050147">
    <property type="entry name" value="Ser/Thr_Dehydratase"/>
</dbReference>
<dbReference type="Gene3D" id="3.40.50.1100">
    <property type="match status" value="2"/>
</dbReference>
<evidence type="ECO:0000256" key="2">
    <source>
        <dbReference type="ARBA" id="ARBA00010869"/>
    </source>
</evidence>
<comment type="function">
    <text evidence="8">Catalyzes the synthesis of D-serine from L-serine. D-serine is a key coagonist with glutamate at NMDA receptors. Has dehydratase activity towards both L-serine and D-serine.</text>
</comment>
<dbReference type="PANTHER" id="PTHR48078:SF19">
    <property type="entry name" value="ACT DOMAIN-CONTAINING PROTEIN"/>
    <property type="match status" value="1"/>
</dbReference>
<comment type="similarity">
    <text evidence="2">Belongs to the serine/threonine dehydratase family.</text>
</comment>
<evidence type="ECO:0000256" key="4">
    <source>
        <dbReference type="ARBA" id="ARBA00023239"/>
    </source>
</evidence>
<keyword evidence="4" id="KW-0456">Lyase</keyword>
<keyword evidence="16" id="KW-1185">Reference proteome</keyword>
<comment type="cofactor">
    <cofactor evidence="1">
        <name>pyridoxal 5'-phosphate</name>
        <dbReference type="ChEBI" id="CHEBI:597326"/>
    </cofactor>
</comment>
<dbReference type="GO" id="GO:0004794">
    <property type="term" value="F:threonine deaminase activity"/>
    <property type="evidence" value="ECO:0007669"/>
    <property type="project" value="TreeGrafter"/>
</dbReference>
<reference evidence="15" key="1">
    <citation type="submission" date="2023-01" db="EMBL/GenBank/DDBJ databases">
        <title>Metagenome sequencing of chrysophaentin producing Chrysophaeum taylorii.</title>
        <authorList>
            <person name="Davison J."/>
            <person name="Bewley C."/>
        </authorList>
    </citation>
    <scope>NUCLEOTIDE SEQUENCE</scope>
    <source>
        <strain evidence="15">NIES-1699</strain>
    </source>
</reference>
<evidence type="ECO:0000313" key="15">
    <source>
        <dbReference type="EMBL" id="KAJ8599983.1"/>
    </source>
</evidence>
<evidence type="ECO:0000256" key="6">
    <source>
        <dbReference type="ARBA" id="ARBA00050422"/>
    </source>
</evidence>
<dbReference type="GO" id="GO:0006567">
    <property type="term" value="P:L-threonine catabolic process"/>
    <property type="evidence" value="ECO:0007669"/>
    <property type="project" value="TreeGrafter"/>
</dbReference>
<evidence type="ECO:0000256" key="11">
    <source>
        <dbReference type="ARBA" id="ARBA00076108"/>
    </source>
</evidence>
<dbReference type="FunFam" id="3.40.50.1100:FF:000007">
    <property type="entry name" value="L-threonine dehydratase catabolic TdcB"/>
    <property type="match status" value="1"/>
</dbReference>
<protein>
    <recommendedName>
        <fullName evidence="10">Serine racemase</fullName>
        <ecNumber evidence="9">5.1.1.18</ecNumber>
    </recommendedName>
    <alternativeName>
        <fullName evidence="11">D-serine ammonia-lyase</fullName>
    </alternativeName>
    <alternativeName>
        <fullName evidence="13">D-serine dehydratase</fullName>
    </alternativeName>
    <alternativeName>
        <fullName evidence="12">L-serine ammonia-lyase</fullName>
    </alternativeName>
    <alternativeName>
        <fullName evidence="5">L-serine dehydratase</fullName>
    </alternativeName>
</protein>
<dbReference type="Pfam" id="PF00291">
    <property type="entry name" value="PALP"/>
    <property type="match status" value="1"/>
</dbReference>
<dbReference type="GO" id="GO:0009097">
    <property type="term" value="P:isoleucine biosynthetic process"/>
    <property type="evidence" value="ECO:0007669"/>
    <property type="project" value="TreeGrafter"/>
</dbReference>
<evidence type="ECO:0000256" key="10">
    <source>
        <dbReference type="ARBA" id="ARBA00070760"/>
    </source>
</evidence>
<evidence type="ECO:0000256" key="7">
    <source>
        <dbReference type="ARBA" id="ARBA00051769"/>
    </source>
</evidence>
<sequence>MSRSLPVLFEDIARAATRIRGGVVKTNLSHSHWLSQICGCEVYLKHEQTMFTGSFKERGARNALMCLTEAQKREGVVAASAGNHALALSWHGKQLGIPVSVLMPTVAPLAKREKCRAFDANIVVHGANIGEAKAFAESSPEFSKMSYVNGYDDVPIIAGAGTLGLELVDQLTDFDFVMVPCGGAGLLAGVSLAVKTLRPKTRVVGVEPAACASFTEALSAGKPVAAATTSTLADGLAVPTVGGNAFVVAKEYTDDVVIVEEREVALSVLRLLEHEKIVVEGGGATGLAPILPGGQYHDIVRGSKVVVPLCGGNIDTTTLGRVLDRGLAADERLVRFVAEVSDRSGGLHGLTTILKDVGASVKDVFHERAWLHSAVDRVQIKIIIETTGPDHAKQVKQALIDSGVSLLVYQREVFGGAADSRRLADANKGPAEPAPFE</sequence>
<evidence type="ECO:0000256" key="1">
    <source>
        <dbReference type="ARBA" id="ARBA00001933"/>
    </source>
</evidence>
<dbReference type="PANTHER" id="PTHR48078">
    <property type="entry name" value="THREONINE DEHYDRATASE, MITOCHONDRIAL-RELATED"/>
    <property type="match status" value="1"/>
</dbReference>
<dbReference type="GO" id="GO:0030378">
    <property type="term" value="F:serine racemase activity"/>
    <property type="evidence" value="ECO:0007669"/>
    <property type="project" value="UniProtKB-EC"/>
</dbReference>
<dbReference type="CDD" id="cd01562">
    <property type="entry name" value="Thr-dehyd"/>
    <property type="match status" value="1"/>
</dbReference>
<dbReference type="GO" id="GO:0030170">
    <property type="term" value="F:pyridoxal phosphate binding"/>
    <property type="evidence" value="ECO:0007669"/>
    <property type="project" value="UniProtKB-ARBA"/>
</dbReference>
<feature type="domain" description="Tryptophan synthase beta chain-like PALP" evidence="14">
    <location>
        <begin position="20"/>
        <end position="311"/>
    </location>
</feature>
<dbReference type="CDD" id="cd04886">
    <property type="entry name" value="ACT_ThrD-II-like"/>
    <property type="match status" value="1"/>
</dbReference>
<accession>A0AAD7XHX4</accession>
<dbReference type="GO" id="GO:0005524">
    <property type="term" value="F:ATP binding"/>
    <property type="evidence" value="ECO:0007669"/>
    <property type="project" value="UniProtKB-ARBA"/>
</dbReference>
<dbReference type="InterPro" id="IPR044561">
    <property type="entry name" value="ACT_ThrD-II-like"/>
</dbReference>
<comment type="catalytic activity">
    <reaction evidence="7">
        <text>L-serine = D-serine</text>
        <dbReference type="Rhea" id="RHEA:10980"/>
        <dbReference type="ChEBI" id="CHEBI:33384"/>
        <dbReference type="ChEBI" id="CHEBI:35247"/>
        <dbReference type="EC" id="5.1.1.18"/>
    </reaction>
</comment>
<evidence type="ECO:0000256" key="5">
    <source>
        <dbReference type="ARBA" id="ARBA00031418"/>
    </source>
</evidence>
<dbReference type="GO" id="GO:0003941">
    <property type="term" value="F:L-serine ammonia-lyase activity"/>
    <property type="evidence" value="ECO:0007669"/>
    <property type="project" value="TreeGrafter"/>
</dbReference>